<protein>
    <submittedName>
        <fullName evidence="1">Pyruvate phosphate dikinase regulatory subunit</fullName>
    </submittedName>
</protein>
<keyword evidence="2" id="KW-1185">Reference proteome</keyword>
<gene>
    <name evidence="1" type="ORF">AKO1_008435</name>
</gene>
<dbReference type="Proteomes" id="UP001431209">
    <property type="component" value="Unassembled WGS sequence"/>
</dbReference>
<accession>A0AAW2YML0</accession>
<comment type="caution">
    <text evidence="1">The sequence shown here is derived from an EMBL/GenBank/DDBJ whole genome shotgun (WGS) entry which is preliminary data.</text>
</comment>
<sequence>MENVPKTTGACSTNYMLGEFGTVCVPSAAYNQFGLVVRTLQQTTKDTACWNMISEFIHFWLRDRCEVVFRFGMKIVEVIIKHSEQNQATIPHIKPIVQTFIILWSSIMEHTGFLLKDLDIMKLVRHYVATTNTSLEEFNEAILITVDNFRRFDIKDVEVSSRIREFFLFNVELLGNSEQYQKTHSKLWEEILHFYIDKMPQIPQSVFVDFSESIDLDGNGIPESLHSKLNHLVLKAFSPGGNIDVIFICSVVIKLCSDRKLHTMLSISVLELFSVVEEVLYVSKDVYFSWYFEVLLSIWRHYIRHDLVILEAFKRQNLNRLMNFVVMKLDRFLYDDQIIDPMTGLFLLLLPHTDLYFYINKRSFKSLTQSLLKYPYTYKCPFPVMMMNYCNYLTKQIQLNREEGIDLDTMSLLKAKLIDLNKKNFTYAAMTVKATLLYPVISQ</sequence>
<reference evidence="1 2" key="1">
    <citation type="submission" date="2024-03" db="EMBL/GenBank/DDBJ databases">
        <title>The Acrasis kona genome and developmental transcriptomes reveal deep origins of eukaryotic multicellular pathways.</title>
        <authorList>
            <person name="Sheikh S."/>
            <person name="Fu C.-J."/>
            <person name="Brown M.W."/>
            <person name="Baldauf S.L."/>
        </authorList>
    </citation>
    <scope>NUCLEOTIDE SEQUENCE [LARGE SCALE GENOMIC DNA]</scope>
    <source>
        <strain evidence="1 2">ATCC MYA-3509</strain>
    </source>
</reference>
<proteinExistence type="predicted"/>
<organism evidence="1 2">
    <name type="scientific">Acrasis kona</name>
    <dbReference type="NCBI Taxonomy" id="1008807"/>
    <lineage>
        <taxon>Eukaryota</taxon>
        <taxon>Discoba</taxon>
        <taxon>Heterolobosea</taxon>
        <taxon>Tetramitia</taxon>
        <taxon>Eutetramitia</taxon>
        <taxon>Acrasidae</taxon>
        <taxon>Acrasis</taxon>
    </lineage>
</organism>
<keyword evidence="1" id="KW-0670">Pyruvate</keyword>
<name>A0AAW2YML0_9EUKA</name>
<dbReference type="EMBL" id="JAOPGA020000310">
    <property type="protein sequence ID" value="KAL0478138.1"/>
    <property type="molecule type" value="Genomic_DNA"/>
</dbReference>
<dbReference type="AlphaFoldDB" id="A0AAW2YML0"/>
<evidence type="ECO:0000313" key="1">
    <source>
        <dbReference type="EMBL" id="KAL0478138.1"/>
    </source>
</evidence>
<evidence type="ECO:0000313" key="2">
    <source>
        <dbReference type="Proteomes" id="UP001431209"/>
    </source>
</evidence>